<dbReference type="AlphaFoldDB" id="A0AAV1ZB10"/>
<accession>A0AAV1ZB10</accession>
<proteinExistence type="predicted"/>
<reference evidence="1 2" key="1">
    <citation type="submission" date="2024-04" db="EMBL/GenBank/DDBJ databases">
        <authorList>
            <person name="Rising A."/>
            <person name="Reimegard J."/>
            <person name="Sonavane S."/>
            <person name="Akerstrom W."/>
            <person name="Nylinder S."/>
            <person name="Hedman E."/>
            <person name="Kallberg Y."/>
        </authorList>
    </citation>
    <scope>NUCLEOTIDE SEQUENCE [LARGE SCALE GENOMIC DNA]</scope>
</reference>
<organism evidence="1 2">
    <name type="scientific">Larinioides sclopetarius</name>
    <dbReference type="NCBI Taxonomy" id="280406"/>
    <lineage>
        <taxon>Eukaryota</taxon>
        <taxon>Metazoa</taxon>
        <taxon>Ecdysozoa</taxon>
        <taxon>Arthropoda</taxon>
        <taxon>Chelicerata</taxon>
        <taxon>Arachnida</taxon>
        <taxon>Araneae</taxon>
        <taxon>Araneomorphae</taxon>
        <taxon>Entelegynae</taxon>
        <taxon>Araneoidea</taxon>
        <taxon>Araneidae</taxon>
        <taxon>Larinioides</taxon>
    </lineage>
</organism>
<evidence type="ECO:0000313" key="1">
    <source>
        <dbReference type="EMBL" id="CAL1268809.1"/>
    </source>
</evidence>
<name>A0AAV1ZB10_9ARAC</name>
<keyword evidence="2" id="KW-1185">Reference proteome</keyword>
<protein>
    <submittedName>
        <fullName evidence="1">Uncharacterized protein</fullName>
    </submittedName>
</protein>
<dbReference type="Proteomes" id="UP001497382">
    <property type="component" value="Unassembled WGS sequence"/>
</dbReference>
<gene>
    <name evidence="1" type="ORF">LARSCL_LOCUS4387</name>
</gene>
<evidence type="ECO:0000313" key="2">
    <source>
        <dbReference type="Proteomes" id="UP001497382"/>
    </source>
</evidence>
<sequence length="38" mass="4301">MRFLICACRLPRPPLPYSAAKKKYGRQVNCDDGLGKFS</sequence>
<comment type="caution">
    <text evidence="1">The sequence shown here is derived from an EMBL/GenBank/DDBJ whole genome shotgun (WGS) entry which is preliminary data.</text>
</comment>
<dbReference type="EMBL" id="CAXIEN010000036">
    <property type="protein sequence ID" value="CAL1268809.1"/>
    <property type="molecule type" value="Genomic_DNA"/>
</dbReference>